<keyword evidence="2" id="KW-1185">Reference proteome</keyword>
<dbReference type="Proteomes" id="UP000000739">
    <property type="component" value="Chromosome"/>
</dbReference>
<gene>
    <name evidence="1" type="ordered locus">Dalk_3555</name>
</gene>
<dbReference type="EMBL" id="CP001322">
    <property type="protein sequence ID" value="ACL05243.1"/>
    <property type="molecule type" value="Genomic_DNA"/>
</dbReference>
<name>B8FC38_DESAL</name>
<reference evidence="1 2" key="1">
    <citation type="journal article" date="2012" name="Environ. Microbiol.">
        <title>The genome sequence of Desulfatibacillum alkenivorans AK-01: a blueprint for anaerobic alkane oxidation.</title>
        <authorList>
            <person name="Callaghan A.V."/>
            <person name="Morris B.E."/>
            <person name="Pereira I.A."/>
            <person name="McInerney M.J."/>
            <person name="Austin R.N."/>
            <person name="Groves J.T."/>
            <person name="Kukor J.J."/>
            <person name="Suflita J.M."/>
            <person name="Young L.Y."/>
            <person name="Zylstra G.J."/>
            <person name="Wawrik B."/>
        </authorList>
    </citation>
    <scope>NUCLEOTIDE SEQUENCE [LARGE SCALE GENOMIC DNA]</scope>
    <source>
        <strain evidence="1 2">AK-01</strain>
    </source>
</reference>
<accession>B8FC38</accession>
<dbReference type="Pfam" id="PF05069">
    <property type="entry name" value="Phage_tail_S"/>
    <property type="match status" value="1"/>
</dbReference>
<dbReference type="AlphaFoldDB" id="B8FC38"/>
<sequence length="176" mass="19656">MGVQISISTESKEVTDLLHQVLAKFGDLTPAMQIIGEIVHASIMRNFETGGRPAWRNLSEATIARREREKKWPGQILVRTGELMRGISYKAGPDSVTLSANSIKAATLHFGARKGRFGQRAVRVRAFTRKDGVKVKSHTRQASFPWGDIPARNFMVVQPEDWPEITEALKEFLAKA</sequence>
<dbReference type="RefSeq" id="WP_015948300.1">
    <property type="nucleotide sequence ID" value="NC_011768.1"/>
</dbReference>
<dbReference type="HOGENOM" id="CLU_117141_1_0_7"/>
<dbReference type="eggNOG" id="COG5005">
    <property type="taxonomic scope" value="Bacteria"/>
</dbReference>
<protein>
    <submittedName>
        <fullName evidence="1">Phage virion morphogenesis protein</fullName>
    </submittedName>
</protein>
<dbReference type="InterPro" id="IPR006522">
    <property type="entry name" value="Phage_virion_morphogenesis"/>
</dbReference>
<evidence type="ECO:0000313" key="1">
    <source>
        <dbReference type="EMBL" id="ACL05243.1"/>
    </source>
</evidence>
<proteinExistence type="predicted"/>
<dbReference type="KEGG" id="dal:Dalk_3555"/>
<organism evidence="1 2">
    <name type="scientific">Desulfatibacillum aliphaticivorans</name>
    <dbReference type="NCBI Taxonomy" id="218208"/>
    <lineage>
        <taxon>Bacteria</taxon>
        <taxon>Pseudomonadati</taxon>
        <taxon>Thermodesulfobacteriota</taxon>
        <taxon>Desulfobacteria</taxon>
        <taxon>Desulfobacterales</taxon>
        <taxon>Desulfatibacillaceae</taxon>
        <taxon>Desulfatibacillum</taxon>
    </lineage>
</organism>
<evidence type="ECO:0000313" key="2">
    <source>
        <dbReference type="Proteomes" id="UP000000739"/>
    </source>
</evidence>